<comment type="caution">
    <text evidence="1">The sequence shown here is derived from an EMBL/GenBank/DDBJ whole genome shotgun (WGS) entry which is preliminary data.</text>
</comment>
<protein>
    <submittedName>
        <fullName evidence="1">Uncharacterized protein</fullName>
    </submittedName>
</protein>
<dbReference type="EMBL" id="JBGBZA010000002">
    <property type="protein sequence ID" value="MEY9318737.1"/>
    <property type="molecule type" value="Genomic_DNA"/>
</dbReference>
<keyword evidence="2" id="KW-1185">Reference proteome</keyword>
<organism evidence="1 2">
    <name type="scientific">Bradyrhizobium elkanii</name>
    <dbReference type="NCBI Taxonomy" id="29448"/>
    <lineage>
        <taxon>Bacteria</taxon>
        <taxon>Pseudomonadati</taxon>
        <taxon>Pseudomonadota</taxon>
        <taxon>Alphaproteobacteria</taxon>
        <taxon>Hyphomicrobiales</taxon>
        <taxon>Nitrobacteraceae</taxon>
        <taxon>Bradyrhizobium</taxon>
    </lineage>
</organism>
<accession>A0ABV4F757</accession>
<proteinExistence type="predicted"/>
<sequence length="198" mass="21918">MPRVGRHLVTLERTLLNVERLHFRGKLPSDLGRDFERLSANGHYRRIGMHGRFKLPRRTNGALPCAGQVSETCSTGRARYTSPQLRHQCGLERWCFCKKRPQRHVGLVGCAAAIRVRLRIASHIDAPECGRLPHLFCSRLGFRRRPGAEMAGVSERPASSAGTGTSLGCCDLIPGGVFSVGTNSNAFACSLRRDLSRR</sequence>
<gene>
    <name evidence="1" type="ORF">ABIF29_005536</name>
</gene>
<evidence type="ECO:0000313" key="2">
    <source>
        <dbReference type="Proteomes" id="UP001565471"/>
    </source>
</evidence>
<evidence type="ECO:0000313" key="1">
    <source>
        <dbReference type="EMBL" id="MEY9318737.1"/>
    </source>
</evidence>
<reference evidence="1 2" key="1">
    <citation type="submission" date="2024-07" db="EMBL/GenBank/DDBJ databases">
        <title>Genomic Encyclopedia of Type Strains, Phase V (KMG-V): Genome sequencing to study the core and pangenomes of soil and plant-associated prokaryotes.</title>
        <authorList>
            <person name="Whitman W."/>
        </authorList>
    </citation>
    <scope>NUCLEOTIDE SEQUENCE [LARGE SCALE GENOMIC DNA]</scope>
    <source>
        <strain evidence="1 2">USDA 415</strain>
    </source>
</reference>
<dbReference type="Proteomes" id="UP001565471">
    <property type="component" value="Unassembled WGS sequence"/>
</dbReference>
<name>A0ABV4F757_BRAEL</name>